<keyword evidence="1" id="KW-0732">Signal</keyword>
<accession>A0A1N6QG88</accession>
<proteinExistence type="predicted"/>
<name>A0A1N6QG88_9GAMM</name>
<feature type="chain" id="PRO_5012342441" description="YARHG domain-containing protein" evidence="1">
    <location>
        <begin position="28"/>
        <end position="84"/>
    </location>
</feature>
<evidence type="ECO:0000313" key="2">
    <source>
        <dbReference type="EMBL" id="SIQ15585.1"/>
    </source>
</evidence>
<dbReference type="AlphaFoldDB" id="A0A1N6QG88"/>
<reference evidence="3" key="1">
    <citation type="submission" date="2017-01" db="EMBL/GenBank/DDBJ databases">
        <authorList>
            <person name="Varghese N."/>
            <person name="Submissions S."/>
        </authorList>
    </citation>
    <scope>NUCLEOTIDE SEQUENCE [LARGE SCALE GENOMIC DNA]</scope>
    <source>
        <strain evidence="3">UM1</strain>
    </source>
</reference>
<keyword evidence="3" id="KW-1185">Reference proteome</keyword>
<evidence type="ECO:0000313" key="3">
    <source>
        <dbReference type="Proteomes" id="UP000241788"/>
    </source>
</evidence>
<sequence>MQSSKFIALAVAGVMAAGLLTATESKAYDPCQRALQELQEAEAAWYRWMRNNCPRSGPCTNNERGHMLVDRVNIARAQVQRECY</sequence>
<dbReference type="Proteomes" id="UP000241788">
    <property type="component" value="Unassembled WGS sequence"/>
</dbReference>
<protein>
    <recommendedName>
        <fullName evidence="4">YARHG domain-containing protein</fullName>
    </recommendedName>
</protein>
<gene>
    <name evidence="2" type="ORF">SAMN05421546_0693</name>
</gene>
<evidence type="ECO:0000256" key="1">
    <source>
        <dbReference type="SAM" id="SignalP"/>
    </source>
</evidence>
<feature type="signal peptide" evidence="1">
    <location>
        <begin position="1"/>
        <end position="27"/>
    </location>
</feature>
<dbReference type="RefSeq" id="WP_076585381.1">
    <property type="nucleotide sequence ID" value="NZ_FTLW01000002.1"/>
</dbReference>
<organism evidence="2 3">
    <name type="scientific">Solilutibacter tolerans</name>
    <dbReference type="NCBI Taxonomy" id="1604334"/>
    <lineage>
        <taxon>Bacteria</taxon>
        <taxon>Pseudomonadati</taxon>
        <taxon>Pseudomonadota</taxon>
        <taxon>Gammaproteobacteria</taxon>
        <taxon>Lysobacterales</taxon>
        <taxon>Lysobacteraceae</taxon>
        <taxon>Solilutibacter</taxon>
    </lineage>
</organism>
<evidence type="ECO:0008006" key="4">
    <source>
        <dbReference type="Google" id="ProtNLM"/>
    </source>
</evidence>
<dbReference type="EMBL" id="FTLW01000002">
    <property type="protein sequence ID" value="SIQ15585.1"/>
    <property type="molecule type" value="Genomic_DNA"/>
</dbReference>